<protein>
    <submittedName>
        <fullName evidence="1">Uncharacterized protein</fullName>
    </submittedName>
</protein>
<dbReference type="AlphaFoldDB" id="A0A7M4EDG4"/>
<proteinExistence type="predicted"/>
<dbReference type="Proteomes" id="UP000594220">
    <property type="component" value="Unplaced"/>
</dbReference>
<reference evidence="1" key="2">
    <citation type="submission" date="2025-09" db="UniProtKB">
        <authorList>
            <consortium name="Ensembl"/>
        </authorList>
    </citation>
    <scope>IDENTIFICATION</scope>
</reference>
<evidence type="ECO:0000313" key="1">
    <source>
        <dbReference type="Ensembl" id="ENSCPRP00005008196.1"/>
    </source>
</evidence>
<keyword evidence="2" id="KW-1185">Reference proteome</keyword>
<name>A0A7M4EDG4_CROPO</name>
<dbReference type="GeneTree" id="ENSGT00960000187965"/>
<dbReference type="Ensembl" id="ENSCPRT00005009648.1">
    <property type="protein sequence ID" value="ENSCPRP00005008196.1"/>
    <property type="gene ID" value="ENSCPRG00005005856.1"/>
</dbReference>
<sequence>GGASSRVPRWPGLHPPVAHGAPAPLHPGFTLSCVSPFQKLNISFFLSPSPVDGVFGRCQRVPVIDIYKYEVSPPILQRLRIILEKLSQRGTVKRGVGKKKNRSLQGCEIEATVLGAGNI</sequence>
<accession>A0A7M4EDG4</accession>
<organism evidence="1 2">
    <name type="scientific">Crocodylus porosus</name>
    <name type="common">Saltwater crocodile</name>
    <name type="synonym">Estuarine crocodile</name>
    <dbReference type="NCBI Taxonomy" id="8502"/>
    <lineage>
        <taxon>Eukaryota</taxon>
        <taxon>Metazoa</taxon>
        <taxon>Chordata</taxon>
        <taxon>Craniata</taxon>
        <taxon>Vertebrata</taxon>
        <taxon>Euteleostomi</taxon>
        <taxon>Archelosauria</taxon>
        <taxon>Archosauria</taxon>
        <taxon>Crocodylia</taxon>
        <taxon>Longirostres</taxon>
        <taxon>Crocodylidae</taxon>
        <taxon>Crocodylus</taxon>
    </lineage>
</organism>
<evidence type="ECO:0000313" key="2">
    <source>
        <dbReference type="Proteomes" id="UP000594220"/>
    </source>
</evidence>
<reference evidence="1" key="1">
    <citation type="submission" date="2025-08" db="UniProtKB">
        <authorList>
            <consortium name="Ensembl"/>
        </authorList>
    </citation>
    <scope>IDENTIFICATION</scope>
</reference>